<keyword evidence="1" id="KW-0812">Transmembrane</keyword>
<dbReference type="WBParaSite" id="TCONS_00012974.p1">
    <property type="protein sequence ID" value="TCONS_00012974.p1"/>
    <property type="gene ID" value="XLOC_008761"/>
</dbReference>
<dbReference type="STRING" id="6248.A0A0K0ENA1"/>
<dbReference type="AlphaFoldDB" id="A0A0K0ENA1"/>
<evidence type="ECO:0000313" key="3">
    <source>
        <dbReference type="Proteomes" id="UP000035681"/>
    </source>
</evidence>
<reference evidence="4" key="1">
    <citation type="submission" date="2015-08" db="UniProtKB">
        <authorList>
            <consortium name="WormBaseParasite"/>
        </authorList>
    </citation>
    <scope>IDENTIFICATION</scope>
</reference>
<dbReference type="WBParaSite" id="SSTP_0001093900.1">
    <property type="protein sequence ID" value="SSTP_0001093900.1"/>
    <property type="gene ID" value="SSTP_0001093900"/>
</dbReference>
<feature type="transmembrane region" description="Helical" evidence="1">
    <location>
        <begin position="44"/>
        <end position="73"/>
    </location>
</feature>
<dbReference type="Pfam" id="PF01553">
    <property type="entry name" value="Acyltransferase"/>
    <property type="match status" value="1"/>
</dbReference>
<dbReference type="GO" id="GO:0016020">
    <property type="term" value="C:membrane"/>
    <property type="evidence" value="ECO:0007669"/>
    <property type="project" value="TreeGrafter"/>
</dbReference>
<evidence type="ECO:0000259" key="2">
    <source>
        <dbReference type="Pfam" id="PF01553"/>
    </source>
</evidence>
<dbReference type="SUPFAM" id="SSF69593">
    <property type="entry name" value="Glycerol-3-phosphate (1)-acyltransferase"/>
    <property type="match status" value="1"/>
</dbReference>
<proteinExistence type="predicted"/>
<evidence type="ECO:0000313" key="4">
    <source>
        <dbReference type="WBParaSite" id="SSTP_0001093900.1"/>
    </source>
</evidence>
<keyword evidence="1" id="KW-0472">Membrane</keyword>
<protein>
    <submittedName>
        <fullName evidence="4 5">PlsC domain-containing protein</fullName>
    </submittedName>
</protein>
<dbReference type="Proteomes" id="UP000035681">
    <property type="component" value="Unplaced"/>
</dbReference>
<feature type="domain" description="Phospholipid/glycerol acyltransferase" evidence="2">
    <location>
        <begin position="113"/>
        <end position="237"/>
    </location>
</feature>
<organism evidence="4">
    <name type="scientific">Strongyloides stercoralis</name>
    <name type="common">Threadworm</name>
    <dbReference type="NCBI Taxonomy" id="6248"/>
    <lineage>
        <taxon>Eukaryota</taxon>
        <taxon>Metazoa</taxon>
        <taxon>Ecdysozoa</taxon>
        <taxon>Nematoda</taxon>
        <taxon>Chromadorea</taxon>
        <taxon>Rhabditida</taxon>
        <taxon>Tylenchina</taxon>
        <taxon>Panagrolaimomorpha</taxon>
        <taxon>Strongyloidoidea</taxon>
        <taxon>Strongyloididae</taxon>
        <taxon>Strongyloides</taxon>
    </lineage>
</organism>
<dbReference type="GO" id="GO:0016746">
    <property type="term" value="F:acyltransferase activity"/>
    <property type="evidence" value="ECO:0007669"/>
    <property type="project" value="InterPro"/>
</dbReference>
<evidence type="ECO:0000313" key="5">
    <source>
        <dbReference type="WBParaSite" id="TCONS_00012974.p1"/>
    </source>
</evidence>
<name>A0A0K0ENA1_STRER</name>
<dbReference type="CDD" id="cd07987">
    <property type="entry name" value="LPLAT_MGAT-like"/>
    <property type="match status" value="1"/>
</dbReference>
<evidence type="ECO:0000256" key="1">
    <source>
        <dbReference type="SAM" id="Phobius"/>
    </source>
</evidence>
<dbReference type="InterPro" id="IPR002123">
    <property type="entry name" value="Plipid/glycerol_acylTrfase"/>
</dbReference>
<keyword evidence="3" id="KW-1185">Reference proteome</keyword>
<keyword evidence="1" id="KW-1133">Transmembrane helix</keyword>
<dbReference type="PANTHER" id="PTHR22753:SF14">
    <property type="entry name" value="MONOACYLGLYCEROL_DIACYLGLYCEROL O-ACYLTRANSFERASE"/>
    <property type="match status" value="1"/>
</dbReference>
<accession>A0A0K0ENA1</accession>
<dbReference type="PANTHER" id="PTHR22753">
    <property type="entry name" value="TRANSMEMBRANE PROTEIN 68"/>
    <property type="match status" value="1"/>
</dbReference>
<sequence length="402" mass="46333">MVKSDLITFFLEMTLPDWIKDSAHDLDLWLRETFKGVDFDYIEYLLWLFFPVIVAFVLPILLLLFIYGCVIFLHIYALRNRLREAYETSVWDGARVSIASFWDAIGLIWHGYEVNGIENIPDDEPALFVYYHGTLPLDIYYLISKCILYKKRTLHCVGDKFIFKIPGWGKLCKVFCITPGTVEDCINALKGGNLLSVAPGGVREAQYSNPDTYEIMWAQRLGFAKVVKGARCAVIPMFTENCREAFRTPRWARKLLRGIYEKTRLPICPLYGGFPVKMITHLGKPIYFDYDTVTPEEIKEKVKTEVYNLIQKHQRLPGSIIKGMLQRFKKTNFSKSQECDINDNNGTNDSNNINVLSGPGSIHSLNPYKEGTIVENNYRNEEDEHNNFTERIPPTVPLIQKN</sequence>